<accession>A0A7Z9D658</accession>
<dbReference type="PANTHER" id="PTHR33867:SF1">
    <property type="entry name" value="RIBOSOME MATURATION FACTOR RIMP"/>
    <property type="match status" value="1"/>
</dbReference>
<dbReference type="RefSeq" id="WP_126499750.1">
    <property type="nucleotide sequence ID" value="NZ_CAJPQC010000022.1"/>
</dbReference>
<dbReference type="PANTHER" id="PTHR33867">
    <property type="entry name" value="RIBOSOME MATURATION FACTOR RIMP"/>
    <property type="match status" value="1"/>
</dbReference>
<comment type="similarity">
    <text evidence="1">Belongs to the RimP family.</text>
</comment>
<dbReference type="AlphaFoldDB" id="A0A7Z9D658"/>
<reference evidence="3 4" key="1">
    <citation type="submission" date="2018-12" db="EMBL/GenBank/DDBJ databases">
        <authorList>
            <consortium name="Pathogen Informatics"/>
        </authorList>
    </citation>
    <scope>NUCLEOTIDE SEQUENCE [LARGE SCALE GENOMIC DNA]</scope>
    <source>
        <strain evidence="3 4">NCTC10207</strain>
    </source>
</reference>
<dbReference type="GeneID" id="93861255"/>
<name>A0A7Z9D658_9MICC</name>
<evidence type="ECO:0000256" key="2">
    <source>
        <dbReference type="SAM" id="MobiDB-lite"/>
    </source>
</evidence>
<feature type="region of interest" description="Disordered" evidence="2">
    <location>
        <begin position="177"/>
        <end position="196"/>
    </location>
</feature>
<dbReference type="GO" id="GO:0000028">
    <property type="term" value="P:ribosomal small subunit assembly"/>
    <property type="evidence" value="ECO:0007669"/>
    <property type="project" value="TreeGrafter"/>
</dbReference>
<organism evidence="3 4">
    <name type="scientific">Rothia aeria</name>
    <dbReference type="NCBI Taxonomy" id="172042"/>
    <lineage>
        <taxon>Bacteria</taxon>
        <taxon>Bacillati</taxon>
        <taxon>Actinomycetota</taxon>
        <taxon>Actinomycetes</taxon>
        <taxon>Micrococcales</taxon>
        <taxon>Micrococcaceae</taxon>
        <taxon>Rothia</taxon>
    </lineage>
</organism>
<feature type="region of interest" description="Disordered" evidence="2">
    <location>
        <begin position="1"/>
        <end position="48"/>
    </location>
</feature>
<protein>
    <recommendedName>
        <fullName evidence="1">Ribosome maturation factor RimP</fullName>
    </recommendedName>
</protein>
<keyword evidence="1" id="KW-0963">Cytoplasm</keyword>
<dbReference type="InterPro" id="IPR003728">
    <property type="entry name" value="Ribosome_maturation_RimP"/>
</dbReference>
<dbReference type="GO" id="GO:0006412">
    <property type="term" value="P:translation"/>
    <property type="evidence" value="ECO:0007669"/>
    <property type="project" value="TreeGrafter"/>
</dbReference>
<keyword evidence="1" id="KW-0690">Ribosome biogenesis</keyword>
<dbReference type="Gene3D" id="3.30.300.70">
    <property type="entry name" value="RimP-like superfamily, N-terminal"/>
    <property type="match status" value="1"/>
</dbReference>
<proteinExistence type="inferred from homology"/>
<dbReference type="InterPro" id="IPR035956">
    <property type="entry name" value="RimP_N_sf"/>
</dbReference>
<evidence type="ECO:0000313" key="3">
    <source>
        <dbReference type="EMBL" id="VEI22565.1"/>
    </source>
</evidence>
<dbReference type="EMBL" id="LR134479">
    <property type="protein sequence ID" value="VEI22565.1"/>
    <property type="molecule type" value="Genomic_DNA"/>
</dbReference>
<feature type="compositionally biased region" description="Basic residues" evidence="2">
    <location>
        <begin position="1"/>
        <end position="10"/>
    </location>
</feature>
<feature type="compositionally biased region" description="Basic residues" evidence="2">
    <location>
        <begin position="177"/>
        <end position="186"/>
    </location>
</feature>
<sequence>MAYKPKRSGGKKGGASNARARRAASRAASGVSRAPAEKAPQAPVGTRPLHADEVRAAIEPTLAEFSLVVESIKITGPAQNCTVEITVDYTEDRADSLSLDTIAEISGVFSAALDRADANDEFFPYLLEVSSPGATRELSERRHWVRARTRLVAITETDGSEYVGRLDEVTDDGPVLRRKKQTKKGQKPSYHEPQTLPWERIASAHLQIDFNSTADSVE</sequence>
<dbReference type="InterPro" id="IPR028989">
    <property type="entry name" value="RimP_N"/>
</dbReference>
<feature type="compositionally biased region" description="Low complexity" evidence="2">
    <location>
        <begin position="25"/>
        <end position="34"/>
    </location>
</feature>
<gene>
    <name evidence="1" type="primary">rimP</name>
    <name evidence="3" type="ORF">NCTC10207_00646</name>
</gene>
<dbReference type="GO" id="GO:0005829">
    <property type="term" value="C:cytosol"/>
    <property type="evidence" value="ECO:0007669"/>
    <property type="project" value="TreeGrafter"/>
</dbReference>
<dbReference type="Pfam" id="PF02576">
    <property type="entry name" value="RimP_N"/>
    <property type="match status" value="1"/>
</dbReference>
<dbReference type="Proteomes" id="UP000282386">
    <property type="component" value="Chromosome"/>
</dbReference>
<comment type="subcellular location">
    <subcellularLocation>
        <location evidence="1">Cytoplasm</location>
    </subcellularLocation>
</comment>
<evidence type="ECO:0000256" key="1">
    <source>
        <dbReference type="HAMAP-Rule" id="MF_01077"/>
    </source>
</evidence>
<dbReference type="SUPFAM" id="SSF75420">
    <property type="entry name" value="YhbC-like, N-terminal domain"/>
    <property type="match status" value="1"/>
</dbReference>
<dbReference type="HAMAP" id="MF_01077">
    <property type="entry name" value="RimP"/>
    <property type="match status" value="1"/>
</dbReference>
<comment type="function">
    <text evidence="1">Required for maturation of 30S ribosomal subunits.</text>
</comment>
<evidence type="ECO:0000313" key="4">
    <source>
        <dbReference type="Proteomes" id="UP000282386"/>
    </source>
</evidence>